<keyword evidence="4" id="KW-1185">Reference proteome</keyword>
<dbReference type="PANTHER" id="PTHR31967">
    <property type="entry name" value="GROUNDHOG (HEDGEHOG-LIKE FAMILY)-RELATED"/>
    <property type="match status" value="1"/>
</dbReference>
<proteinExistence type="predicted"/>
<accession>A0A914WQ83</accession>
<dbReference type="WBParaSite" id="PSAMB.scaffold4size155531.g234.t1">
    <property type="protein sequence ID" value="PSAMB.scaffold4size155531.g234.t1"/>
    <property type="gene ID" value="PSAMB.scaffold4size155531.g234"/>
</dbReference>
<sequence>MISTAFNTEPSEDLKKKEKKRKKNEESRSWITRLWHFNWFTPIYIYWFVFGLLCLRKTSRAINSNKYVKEHQHQVSQAALESSPRFHHFLSVLDEMDKPPAILILNQYAINMTYNYLCNTADLSGVHDRLIFVTLDKVAADSLRRTWPHIKQFHWPTPALYDRFSFAEGPYQLVYLLRANLATLLIKHGRSFWMMQQDTFWRDNLFELDLESEGNYDMLFDQLADSEDSPRAEILNGANFYVRANNRTLQYFNRVAERLKHWYTADVAIMFHQCYTRKDNESRCEYLPFNVAHNWQWIYSEQKNPPYIIQLDCETNYGTKLDTLASYGFNFTMADRITCNPAAVKETRRRAITGSLDARVTKQSWGRFTFKVYYIITDWSFWLFPFVKPYMGLMAFCIMVTF</sequence>
<reference evidence="5" key="1">
    <citation type="submission" date="2022-11" db="UniProtKB">
        <authorList>
            <consortium name="WormBaseParasite"/>
        </authorList>
    </citation>
    <scope>IDENTIFICATION</scope>
</reference>
<evidence type="ECO:0000313" key="5">
    <source>
        <dbReference type="WBParaSite" id="PSAMB.scaffold4size155531.g234.t1"/>
    </source>
</evidence>
<name>A0A914WQ83_9BILA</name>
<evidence type="ECO:0000313" key="4">
    <source>
        <dbReference type="Proteomes" id="UP000887566"/>
    </source>
</evidence>
<feature type="transmembrane region" description="Helical" evidence="2">
    <location>
        <begin position="37"/>
        <end position="55"/>
    </location>
</feature>
<evidence type="ECO:0000256" key="2">
    <source>
        <dbReference type="SAM" id="Phobius"/>
    </source>
</evidence>
<dbReference type="PANTHER" id="PTHR31967:SF10">
    <property type="entry name" value="NUCLEOTIDE-DIPHOSPHO-SUGAR TRANSFERASE DOMAIN-CONTAINING PROTEIN"/>
    <property type="match status" value="1"/>
</dbReference>
<keyword evidence="2" id="KW-1133">Transmembrane helix</keyword>
<dbReference type="AlphaFoldDB" id="A0A914WQ83"/>
<evidence type="ECO:0000259" key="3">
    <source>
        <dbReference type="Pfam" id="PF03407"/>
    </source>
</evidence>
<keyword evidence="2" id="KW-0812">Transmembrane</keyword>
<dbReference type="InterPro" id="IPR005069">
    <property type="entry name" value="Nucl-diP-sugar_transferase"/>
</dbReference>
<feature type="region of interest" description="Disordered" evidence="1">
    <location>
        <begin position="1"/>
        <end position="22"/>
    </location>
</feature>
<protein>
    <submittedName>
        <fullName evidence="5">Nucleotide-diphospho-sugar transferase domain-containing protein</fullName>
    </submittedName>
</protein>
<evidence type="ECO:0000256" key="1">
    <source>
        <dbReference type="SAM" id="MobiDB-lite"/>
    </source>
</evidence>
<keyword evidence="2" id="KW-0472">Membrane</keyword>
<feature type="transmembrane region" description="Helical" evidence="2">
    <location>
        <begin position="381"/>
        <end position="401"/>
    </location>
</feature>
<feature type="domain" description="Nucleotide-diphospho-sugar transferase" evidence="3">
    <location>
        <begin position="126"/>
        <end position="324"/>
    </location>
</feature>
<dbReference type="Pfam" id="PF03407">
    <property type="entry name" value="Nucleotid_trans"/>
    <property type="match status" value="1"/>
</dbReference>
<dbReference type="Proteomes" id="UP000887566">
    <property type="component" value="Unplaced"/>
</dbReference>
<organism evidence="4 5">
    <name type="scientific">Plectus sambesii</name>
    <dbReference type="NCBI Taxonomy" id="2011161"/>
    <lineage>
        <taxon>Eukaryota</taxon>
        <taxon>Metazoa</taxon>
        <taxon>Ecdysozoa</taxon>
        <taxon>Nematoda</taxon>
        <taxon>Chromadorea</taxon>
        <taxon>Plectida</taxon>
        <taxon>Plectina</taxon>
        <taxon>Plectoidea</taxon>
        <taxon>Plectidae</taxon>
        <taxon>Plectus</taxon>
    </lineage>
</organism>